<dbReference type="Proteomes" id="UP001652338">
    <property type="component" value="Unassembled WGS sequence"/>
</dbReference>
<dbReference type="InterPro" id="IPR000305">
    <property type="entry name" value="GIY-YIG_endonuc"/>
</dbReference>
<dbReference type="RefSeq" id="WP_262653461.1">
    <property type="nucleotide sequence ID" value="NZ_JAOQKE010000002.1"/>
</dbReference>
<comment type="similarity">
    <text evidence="1">Belongs to the UPF0213 family.</text>
</comment>
<feature type="domain" description="GIY-YIG" evidence="2">
    <location>
        <begin position="1"/>
        <end position="77"/>
    </location>
</feature>
<dbReference type="InterPro" id="IPR035901">
    <property type="entry name" value="GIY-YIG_endonuc_sf"/>
</dbReference>
<reference evidence="3 4" key="1">
    <citation type="journal article" date="2021" name="ISME Commun">
        <title>Automated analysis of genomic sequences facilitates high-throughput and comprehensive description of bacteria.</title>
        <authorList>
            <person name="Hitch T.C.A."/>
        </authorList>
    </citation>
    <scope>NUCLEOTIDE SEQUENCE [LARGE SCALE GENOMIC DNA]</scope>
    <source>
        <strain evidence="3 4">Sanger_29</strain>
    </source>
</reference>
<organism evidence="3 4">
    <name type="scientific">Muricoprocola aceti</name>
    <dbReference type="NCBI Taxonomy" id="2981772"/>
    <lineage>
        <taxon>Bacteria</taxon>
        <taxon>Bacillati</taxon>
        <taxon>Bacillota</taxon>
        <taxon>Clostridia</taxon>
        <taxon>Lachnospirales</taxon>
        <taxon>Lachnospiraceae</taxon>
        <taxon>Muricoprocola</taxon>
    </lineage>
</organism>
<dbReference type="SUPFAM" id="SSF82771">
    <property type="entry name" value="GIY-YIG endonuclease"/>
    <property type="match status" value="1"/>
</dbReference>
<accession>A0ABT2SI40</accession>
<dbReference type="InterPro" id="IPR050190">
    <property type="entry name" value="UPF0213_domain"/>
</dbReference>
<gene>
    <name evidence="3" type="ORF">OCV47_02195</name>
</gene>
<protein>
    <submittedName>
        <fullName evidence="3">GIY-YIG nuclease family protein</fullName>
    </submittedName>
</protein>
<name>A0ABT2SI40_9FIRM</name>
<dbReference type="EMBL" id="JAOQKE010000002">
    <property type="protein sequence ID" value="MCU6724177.1"/>
    <property type="molecule type" value="Genomic_DNA"/>
</dbReference>
<dbReference type="CDD" id="cd10456">
    <property type="entry name" value="GIY-YIG_UPF0213"/>
    <property type="match status" value="1"/>
</dbReference>
<dbReference type="Pfam" id="PF01541">
    <property type="entry name" value="GIY-YIG"/>
    <property type="match status" value="1"/>
</dbReference>
<comment type="caution">
    <text evidence="3">The sequence shown here is derived from an EMBL/GenBank/DDBJ whole genome shotgun (WGS) entry which is preliminary data.</text>
</comment>
<evidence type="ECO:0000313" key="3">
    <source>
        <dbReference type="EMBL" id="MCU6724177.1"/>
    </source>
</evidence>
<evidence type="ECO:0000313" key="4">
    <source>
        <dbReference type="Proteomes" id="UP001652338"/>
    </source>
</evidence>
<keyword evidence="4" id="KW-1185">Reference proteome</keyword>
<dbReference type="PROSITE" id="PS50164">
    <property type="entry name" value="GIY_YIG"/>
    <property type="match status" value="1"/>
</dbReference>
<evidence type="ECO:0000256" key="1">
    <source>
        <dbReference type="ARBA" id="ARBA00007435"/>
    </source>
</evidence>
<dbReference type="PANTHER" id="PTHR34477">
    <property type="entry name" value="UPF0213 PROTEIN YHBQ"/>
    <property type="match status" value="1"/>
</dbReference>
<sequence length="84" mass="9868">MNYTYIVQCSDGTYYTGWTNDLKKRIKSHNAGTGAKYTRPRLPVTLVYYEAFATKQEAMRREYAIKHLSRHQKEHLISNQLSPK</sequence>
<evidence type="ECO:0000259" key="2">
    <source>
        <dbReference type="PROSITE" id="PS50164"/>
    </source>
</evidence>
<proteinExistence type="inferred from homology"/>
<dbReference type="PANTHER" id="PTHR34477:SF1">
    <property type="entry name" value="UPF0213 PROTEIN YHBQ"/>
    <property type="match status" value="1"/>
</dbReference>
<dbReference type="Gene3D" id="3.40.1440.10">
    <property type="entry name" value="GIY-YIG endonuclease"/>
    <property type="match status" value="1"/>
</dbReference>